<evidence type="ECO:0000313" key="2">
    <source>
        <dbReference type="Proteomes" id="UP000034072"/>
    </source>
</evidence>
<evidence type="ECO:0000313" key="1">
    <source>
        <dbReference type="EMBL" id="KKR39975.1"/>
    </source>
</evidence>
<gene>
    <name evidence="1" type="ORF">UT75_C0011G0003</name>
</gene>
<sequence>MFLCPACARETHGSSFCGMRKEPPKISFGMCERVGCNNHSANCWECVCDKGNEPKVEISKRVVTAV</sequence>
<comment type="caution">
    <text evidence="1">The sequence shown here is derived from an EMBL/GenBank/DDBJ whole genome shotgun (WGS) entry which is preliminary data.</text>
</comment>
<protein>
    <submittedName>
        <fullName evidence="1">Uncharacterized protein</fullName>
    </submittedName>
</protein>
<dbReference type="EMBL" id="LBXZ01000011">
    <property type="protein sequence ID" value="KKR39975.1"/>
    <property type="molecule type" value="Genomic_DNA"/>
</dbReference>
<reference evidence="1 2" key="1">
    <citation type="journal article" date="2015" name="Nature">
        <title>rRNA introns, odd ribosomes, and small enigmatic genomes across a large radiation of phyla.</title>
        <authorList>
            <person name="Brown C.T."/>
            <person name="Hug L.A."/>
            <person name="Thomas B.C."/>
            <person name="Sharon I."/>
            <person name="Castelle C.J."/>
            <person name="Singh A."/>
            <person name="Wilkins M.J."/>
            <person name="Williams K.H."/>
            <person name="Banfield J.F."/>
        </authorList>
    </citation>
    <scope>NUCLEOTIDE SEQUENCE [LARGE SCALE GENOMIC DNA]</scope>
</reference>
<organism evidence="1 2">
    <name type="scientific">Candidatus Yanofskybacteria bacterium GW2011_GWE2_40_11</name>
    <dbReference type="NCBI Taxonomy" id="1619033"/>
    <lineage>
        <taxon>Bacteria</taxon>
        <taxon>Candidatus Yanofskyibacteriota</taxon>
    </lineage>
</organism>
<dbReference type="AlphaFoldDB" id="A0A0G0SYR8"/>
<dbReference type="Proteomes" id="UP000034072">
    <property type="component" value="Unassembled WGS sequence"/>
</dbReference>
<name>A0A0G0SYR8_9BACT</name>
<proteinExistence type="predicted"/>
<accession>A0A0G0SYR8</accession>